<evidence type="ECO:0000313" key="3">
    <source>
        <dbReference type="EMBL" id="OAA33513.1"/>
    </source>
</evidence>
<dbReference type="EMBL" id="AZGY01000001">
    <property type="protein sequence ID" value="OAA33513.1"/>
    <property type="molecule type" value="Genomic_DNA"/>
</dbReference>
<dbReference type="AlphaFoldDB" id="A0A166VCK0"/>
<accession>A0A166VCK0</accession>
<evidence type="ECO:0000313" key="4">
    <source>
        <dbReference type="Proteomes" id="UP000078544"/>
    </source>
</evidence>
<sequence>MDELCSVLKELTPMKDATISTHKGSDAAVRRHLSTLKSCAAEVRTAALRAPKELLEGLDPAVHSISYLFVLDVLVEYVVCGLPVDREWVLDRVMHFMIRFDRDQSQYAGPAMLTLLERIGGGQLFPPLVAVELLSTAILRMDPSASCFTSTHLLLAKLAYSSNAIEPALPVLNTDILFYPSLPNPRDPIPRDHSLPSSSSSSPHTGLTDAVKAFTILEYNYVRGLIYISRRDWRRAQGAFEQVIAHPMKDRNVSRVMVEAYKRYVLVGLLNQGEAPRIPSYMSQHALATYSAAAKLYAGVADIFSSFEPDKLRSHIENHMQVWEGDGTLSLLAEIKSSYQKRQIMGLRKVYQTISVAQIHSTTVNAETGRTLDTVAEVLALIRHMIQTGDLDGTLEQDSSGTYLSFRRDCDALSESEFADRIAQSHKAVAALGSAYRQMNDSLSSSQEYVKHVVREQQNLLKEPLDAGIGFSSSIGDDDEDLMDDVFTHH</sequence>
<protein>
    <submittedName>
        <fullName evidence="3">COP9 signalosome complex subunit 3</fullName>
    </submittedName>
</protein>
<organism evidence="3 4">
    <name type="scientific">Moelleriella libera RCEF 2490</name>
    <dbReference type="NCBI Taxonomy" id="1081109"/>
    <lineage>
        <taxon>Eukaryota</taxon>
        <taxon>Fungi</taxon>
        <taxon>Dikarya</taxon>
        <taxon>Ascomycota</taxon>
        <taxon>Pezizomycotina</taxon>
        <taxon>Sordariomycetes</taxon>
        <taxon>Hypocreomycetidae</taxon>
        <taxon>Hypocreales</taxon>
        <taxon>Clavicipitaceae</taxon>
        <taxon>Moelleriella</taxon>
    </lineage>
</organism>
<gene>
    <name evidence="3" type="ORF">AAL_00978</name>
</gene>
<dbReference type="PANTHER" id="PTHR10758:SF1">
    <property type="entry name" value="COP9 SIGNALOSOME COMPLEX SUBUNIT 3"/>
    <property type="match status" value="1"/>
</dbReference>
<dbReference type="STRING" id="1081109.A0A166VCK0"/>
<feature type="domain" description="COP9 signalosome complex subunit 3 N-terminal helical repeats" evidence="2">
    <location>
        <begin position="36"/>
        <end position="284"/>
    </location>
</feature>
<dbReference type="Proteomes" id="UP000078544">
    <property type="component" value="Unassembled WGS sequence"/>
</dbReference>
<dbReference type="InterPro" id="IPR050756">
    <property type="entry name" value="CSN3"/>
</dbReference>
<dbReference type="OrthoDB" id="29061at2759"/>
<name>A0A166VCK0_9HYPO</name>
<dbReference type="Pfam" id="PF22788">
    <property type="entry name" value="COP9_hel_rpt"/>
    <property type="match status" value="1"/>
</dbReference>
<keyword evidence="4" id="KW-1185">Reference proteome</keyword>
<evidence type="ECO:0000256" key="1">
    <source>
        <dbReference type="ARBA" id="ARBA00022490"/>
    </source>
</evidence>
<dbReference type="PANTHER" id="PTHR10758">
    <property type="entry name" value="26S PROTEASOME NON-ATPASE REGULATORY SUBUNIT 3/COP9 SIGNALOSOME COMPLEX SUBUNIT 3"/>
    <property type="match status" value="1"/>
</dbReference>
<dbReference type="InterPro" id="IPR055089">
    <property type="entry name" value="COP9_N"/>
</dbReference>
<reference evidence="3 4" key="1">
    <citation type="journal article" date="2016" name="Genome Biol. Evol.">
        <title>Divergent and convergent evolution of fungal pathogenicity.</title>
        <authorList>
            <person name="Shang Y."/>
            <person name="Xiao G."/>
            <person name="Zheng P."/>
            <person name="Cen K."/>
            <person name="Zhan S."/>
            <person name="Wang C."/>
        </authorList>
    </citation>
    <scope>NUCLEOTIDE SEQUENCE [LARGE SCALE GENOMIC DNA]</scope>
    <source>
        <strain evidence="3 4">RCEF 2490</strain>
    </source>
</reference>
<dbReference type="GO" id="GO:0008180">
    <property type="term" value="C:COP9 signalosome"/>
    <property type="evidence" value="ECO:0007669"/>
    <property type="project" value="TreeGrafter"/>
</dbReference>
<evidence type="ECO:0000259" key="2">
    <source>
        <dbReference type="Pfam" id="PF22788"/>
    </source>
</evidence>
<comment type="caution">
    <text evidence="3">The sequence shown here is derived from an EMBL/GenBank/DDBJ whole genome shotgun (WGS) entry which is preliminary data.</text>
</comment>
<proteinExistence type="predicted"/>
<dbReference type="GO" id="GO:0006511">
    <property type="term" value="P:ubiquitin-dependent protein catabolic process"/>
    <property type="evidence" value="ECO:0007669"/>
    <property type="project" value="TreeGrafter"/>
</dbReference>
<keyword evidence="1" id="KW-0963">Cytoplasm</keyword>